<sequence>MIKFKPFIALGAILFSITLLLPAILVLPFISERGNDTTAPPAEETPAENTGPAVEVSIYREEQKKIEKVDLEDYVAGVVANEMNASFEPEALKAQALAARTYIVRRMISETESGLPDGAVVGDSITYQVYKNKEELKTTWQSKDYDWKMKKIEDAVQATAGQILTYDGQPIDALFFSTSNGYTENSNDVWANSVAYLKSVESPWDKNSPKFNGQEEISIQDFESKLGVSLGGSASIMTNVEYTSGKRVAKANISGKELTGTDIRDKLGLKSTDFTMTRSGQSIIVTTKGYGHGVGMSQYGANGMAAEGKNYKDIVKYYYKDVAVTNSESLLTAYMAKK</sequence>
<evidence type="ECO:0000256" key="1">
    <source>
        <dbReference type="SAM" id="Phobius"/>
    </source>
</evidence>
<feature type="transmembrane region" description="Helical" evidence="1">
    <location>
        <begin position="7"/>
        <end position="30"/>
    </location>
</feature>
<dbReference type="InterPro" id="IPR014225">
    <property type="entry name" value="Spore_II_D_firmicutes"/>
</dbReference>
<dbReference type="AlphaFoldDB" id="A0A3S2UW61"/>
<dbReference type="GO" id="GO:0030435">
    <property type="term" value="P:sporulation resulting in formation of a cellular spore"/>
    <property type="evidence" value="ECO:0007669"/>
    <property type="project" value="InterPro"/>
</dbReference>
<dbReference type="NCBIfam" id="TIGR02870">
    <property type="entry name" value="spore_II_D"/>
    <property type="match status" value="1"/>
</dbReference>
<keyword evidence="1" id="KW-1133">Transmembrane helix</keyword>
<name>A0A3S2UW61_9BACI</name>
<dbReference type="PANTHER" id="PTHR30032">
    <property type="entry name" value="N-ACETYLMURAMOYL-L-ALANINE AMIDASE-RELATED"/>
    <property type="match status" value="1"/>
</dbReference>
<dbReference type="InterPro" id="IPR013486">
    <property type="entry name" value="SpoIID/LytB"/>
</dbReference>
<dbReference type="EMBL" id="RZTZ01000005">
    <property type="protein sequence ID" value="RVT61561.1"/>
    <property type="molecule type" value="Genomic_DNA"/>
</dbReference>
<evidence type="ECO:0000313" key="3">
    <source>
        <dbReference type="EMBL" id="RVT61561.1"/>
    </source>
</evidence>
<dbReference type="Pfam" id="PF08486">
    <property type="entry name" value="SpoIID"/>
    <property type="match status" value="1"/>
</dbReference>
<keyword evidence="1" id="KW-0812">Transmembrane</keyword>
<evidence type="ECO:0000313" key="4">
    <source>
        <dbReference type="Proteomes" id="UP000288024"/>
    </source>
</evidence>
<dbReference type="RefSeq" id="WP_127739018.1">
    <property type="nucleotide sequence ID" value="NZ_JARMUY010000004.1"/>
</dbReference>
<gene>
    <name evidence="3" type="primary">spoIID</name>
    <name evidence="3" type="ORF">EM808_15040</name>
</gene>
<protein>
    <submittedName>
        <fullName evidence="3">Stage II sporulation protein D</fullName>
    </submittedName>
</protein>
<keyword evidence="1" id="KW-0472">Membrane</keyword>
<keyword evidence="4" id="KW-1185">Reference proteome</keyword>
<dbReference type="PANTHER" id="PTHR30032:SF4">
    <property type="entry name" value="AMIDASE ENHANCER"/>
    <property type="match status" value="1"/>
</dbReference>
<dbReference type="NCBIfam" id="TIGR02669">
    <property type="entry name" value="SpoIID_LytB"/>
    <property type="match status" value="1"/>
</dbReference>
<organism evidence="3 4">
    <name type="scientific">Niallia taxi</name>
    <dbReference type="NCBI Taxonomy" id="2499688"/>
    <lineage>
        <taxon>Bacteria</taxon>
        <taxon>Bacillati</taxon>
        <taxon>Bacillota</taxon>
        <taxon>Bacilli</taxon>
        <taxon>Bacillales</taxon>
        <taxon>Bacillaceae</taxon>
        <taxon>Niallia</taxon>
    </lineage>
</organism>
<evidence type="ECO:0000259" key="2">
    <source>
        <dbReference type="Pfam" id="PF08486"/>
    </source>
</evidence>
<feature type="domain" description="Sporulation stage II protein D amidase enhancer LytB N-terminal" evidence="2">
    <location>
        <begin position="60"/>
        <end position="166"/>
    </location>
</feature>
<dbReference type="InterPro" id="IPR013693">
    <property type="entry name" value="SpoIID/LytB_N"/>
</dbReference>
<dbReference type="GO" id="GO:0030288">
    <property type="term" value="C:outer membrane-bounded periplasmic space"/>
    <property type="evidence" value="ECO:0007669"/>
    <property type="project" value="TreeGrafter"/>
</dbReference>
<proteinExistence type="predicted"/>
<dbReference type="InterPro" id="IPR051922">
    <property type="entry name" value="Bact_Sporulation_Assoc"/>
</dbReference>
<reference evidence="3 4" key="1">
    <citation type="submission" date="2019-01" db="EMBL/GenBank/DDBJ databases">
        <title>Bacillus sp. M5HDSG1-1, whole genome shotgun sequence.</title>
        <authorList>
            <person name="Tuo L."/>
        </authorList>
    </citation>
    <scope>NUCLEOTIDE SEQUENCE [LARGE SCALE GENOMIC DNA]</scope>
    <source>
        <strain evidence="3 4">M5HDSG1-1</strain>
    </source>
</reference>
<dbReference type="Proteomes" id="UP000288024">
    <property type="component" value="Unassembled WGS sequence"/>
</dbReference>
<comment type="caution">
    <text evidence="3">The sequence shown here is derived from an EMBL/GenBank/DDBJ whole genome shotgun (WGS) entry which is preliminary data.</text>
</comment>
<accession>A0A3S2UW61</accession>